<dbReference type="EMBL" id="CP009889">
    <property type="protein sequence ID" value="AIY67639.1"/>
    <property type="molecule type" value="Genomic_DNA"/>
</dbReference>
<reference evidence="1 2" key="1">
    <citation type="submission" date="2014-11" db="EMBL/GenBank/DDBJ databases">
        <title>Complete Genome Sequence of Pseudoalteromonas sp. Strain OCN003 Isolated from Kaneohe Bay, Oahu, Hawaii.</title>
        <authorList>
            <person name="Beurmann S."/>
            <person name="Videau P."/>
            <person name="Ushijima B."/>
            <person name="Smith A.M."/>
            <person name="Aeby G.S."/>
            <person name="Callahan S.M."/>
            <person name="Belcaid M."/>
        </authorList>
    </citation>
    <scope>NUCLEOTIDE SEQUENCE [LARGE SCALE GENOMIC DNA]</scope>
    <source>
        <strain evidence="1 2">OCN003</strain>
    </source>
</reference>
<dbReference type="HOGENOM" id="CLU_092842_1_0_6"/>
<dbReference type="eggNOG" id="COG3575">
    <property type="taxonomic scope" value="Bacteria"/>
</dbReference>
<dbReference type="AlphaFoldDB" id="A0A0A7ELZ7"/>
<organism evidence="1 2">
    <name type="scientific">Pseudoalteromonas piratica</name>
    <dbReference type="NCBI Taxonomy" id="1348114"/>
    <lineage>
        <taxon>Bacteria</taxon>
        <taxon>Pseudomonadati</taxon>
        <taxon>Pseudomonadota</taxon>
        <taxon>Gammaproteobacteria</taxon>
        <taxon>Alteromonadales</taxon>
        <taxon>Pseudoalteromonadaceae</taxon>
        <taxon>Pseudoalteromonas</taxon>
    </lineage>
</organism>
<dbReference type="PANTHER" id="PTHR39166:SF1">
    <property type="entry name" value="BLL1166 PROTEIN"/>
    <property type="match status" value="1"/>
</dbReference>
<keyword evidence="2" id="KW-1185">Reference proteome</keyword>
<protein>
    <recommendedName>
        <fullName evidence="3">Nitrate reductase</fullName>
    </recommendedName>
</protein>
<name>A0A0A7ELZ7_9GAMM</name>
<dbReference type="InterPro" id="IPR009267">
    <property type="entry name" value="NTP_transf_6"/>
</dbReference>
<dbReference type="PANTHER" id="PTHR39166">
    <property type="entry name" value="BLL1166 PROTEIN"/>
    <property type="match status" value="1"/>
</dbReference>
<dbReference type="KEGG" id="pseo:OM33_14980"/>
<proteinExistence type="predicted"/>
<dbReference type="Pfam" id="PF06042">
    <property type="entry name" value="NTP_transf_6"/>
    <property type="match status" value="1"/>
</dbReference>
<accession>A0A0A7ELZ7</accession>
<evidence type="ECO:0000313" key="1">
    <source>
        <dbReference type="EMBL" id="AIY67639.1"/>
    </source>
</evidence>
<dbReference type="Proteomes" id="UP000030341">
    <property type="component" value="Chromosome 2"/>
</dbReference>
<gene>
    <name evidence="1" type="ORF">OM33_14980</name>
</gene>
<dbReference type="STRING" id="1348114.OM33_14980"/>
<evidence type="ECO:0008006" key="3">
    <source>
        <dbReference type="Google" id="ProtNLM"/>
    </source>
</evidence>
<evidence type="ECO:0000313" key="2">
    <source>
        <dbReference type="Proteomes" id="UP000030341"/>
    </source>
</evidence>
<sequence>MHTLQQYLKSDFTRMSALKALQQLNLPSGYIAAGFLRNLVWDKLHDDMSTPLNDVDVIYYDASKTSHIDDKQLEAKLCKLVPTLNWQVKNQALMHIKNNDAVYNNVIDAMAHWPEKETAVAVKLDNKDNLVAISAFGFDSLFDLKLSHNAKRDKSVFLARVEGKAWQNRWPKLVMNPNSD</sequence>